<accession>A0A1F6MRF5</accession>
<keyword evidence="6" id="KW-0175">Coiled coil</keyword>
<dbReference type="InterPro" id="IPR004373">
    <property type="entry name" value="RF-1"/>
</dbReference>
<dbReference type="NCBIfam" id="TIGR00019">
    <property type="entry name" value="prfA"/>
    <property type="match status" value="1"/>
</dbReference>
<dbReference type="Pfam" id="PF00472">
    <property type="entry name" value="RF-1"/>
    <property type="match status" value="1"/>
</dbReference>
<dbReference type="Pfam" id="PF03462">
    <property type="entry name" value="PCRF"/>
    <property type="match status" value="1"/>
</dbReference>
<evidence type="ECO:0000256" key="6">
    <source>
        <dbReference type="SAM" id="Coils"/>
    </source>
</evidence>
<comment type="caution">
    <text evidence="8">The sequence shown here is derived from an EMBL/GenBank/DDBJ whole genome shotgun (WGS) entry which is preliminary data.</text>
</comment>
<dbReference type="Gene3D" id="3.30.70.1660">
    <property type="match status" value="1"/>
</dbReference>
<organism evidence="8 9">
    <name type="scientific">Candidatus Magasanikbacteria bacterium RIFCSPLOWO2_12_FULL_43_12</name>
    <dbReference type="NCBI Taxonomy" id="1798692"/>
    <lineage>
        <taxon>Bacteria</taxon>
        <taxon>Candidatus Magasanikiibacteriota</taxon>
    </lineage>
</organism>
<evidence type="ECO:0000256" key="2">
    <source>
        <dbReference type="ARBA" id="ARBA00010835"/>
    </source>
</evidence>
<keyword evidence="3" id="KW-0488">Methylation</keyword>
<reference evidence="8 9" key="1">
    <citation type="journal article" date="2016" name="Nat. Commun.">
        <title>Thousands of microbial genomes shed light on interconnected biogeochemical processes in an aquifer system.</title>
        <authorList>
            <person name="Anantharaman K."/>
            <person name="Brown C.T."/>
            <person name="Hug L.A."/>
            <person name="Sharon I."/>
            <person name="Castelle C.J."/>
            <person name="Probst A.J."/>
            <person name="Thomas B.C."/>
            <person name="Singh A."/>
            <person name="Wilkins M.J."/>
            <person name="Karaoz U."/>
            <person name="Brodie E.L."/>
            <person name="Williams K.H."/>
            <person name="Hubbard S.S."/>
            <person name="Banfield J.F."/>
        </authorList>
    </citation>
    <scope>NUCLEOTIDE SEQUENCE [LARGE SCALE GENOMIC DNA]</scope>
</reference>
<feature type="coiled-coil region" evidence="6">
    <location>
        <begin position="31"/>
        <end position="94"/>
    </location>
</feature>
<proteinExistence type="inferred from homology"/>
<dbReference type="InterPro" id="IPR050057">
    <property type="entry name" value="Prokaryotic/Mito_RF"/>
</dbReference>
<feature type="domain" description="Peptide chain release factor" evidence="7">
    <location>
        <begin position="62"/>
        <end position="186"/>
    </location>
</feature>
<dbReference type="FunFam" id="3.30.160.20:FF:000004">
    <property type="entry name" value="Peptide chain release factor 1"/>
    <property type="match status" value="1"/>
</dbReference>
<dbReference type="GO" id="GO:0005737">
    <property type="term" value="C:cytoplasm"/>
    <property type="evidence" value="ECO:0007669"/>
    <property type="project" value="UniProtKB-ARBA"/>
</dbReference>
<evidence type="ECO:0000259" key="7">
    <source>
        <dbReference type="SMART" id="SM00937"/>
    </source>
</evidence>
<dbReference type="SUPFAM" id="SSF75620">
    <property type="entry name" value="Release factor"/>
    <property type="match status" value="1"/>
</dbReference>
<dbReference type="PANTHER" id="PTHR43804:SF7">
    <property type="entry name" value="LD18447P"/>
    <property type="match status" value="1"/>
</dbReference>
<protein>
    <recommendedName>
        <fullName evidence="5">Peptide chain release factor 1</fullName>
    </recommendedName>
</protein>
<comment type="similarity">
    <text evidence="2">Belongs to the prokaryotic/mitochondrial release factor family.</text>
</comment>
<evidence type="ECO:0000313" key="9">
    <source>
        <dbReference type="Proteomes" id="UP000178347"/>
    </source>
</evidence>
<gene>
    <name evidence="8" type="ORF">A3G00_02745</name>
</gene>
<dbReference type="EMBL" id="MFQN01000021">
    <property type="protein sequence ID" value="OGH74244.1"/>
    <property type="molecule type" value="Genomic_DNA"/>
</dbReference>
<comment type="function">
    <text evidence="1">Peptide chain release factor 1 directs the termination of translation in response to the peptide chain termination codons UAG and UAA.</text>
</comment>
<evidence type="ECO:0000256" key="3">
    <source>
        <dbReference type="ARBA" id="ARBA00022481"/>
    </source>
</evidence>
<dbReference type="NCBIfam" id="NF001859">
    <property type="entry name" value="PRK00591.1"/>
    <property type="match status" value="1"/>
</dbReference>
<dbReference type="Gene3D" id="6.10.140.1950">
    <property type="match status" value="1"/>
</dbReference>
<dbReference type="GO" id="GO:0016149">
    <property type="term" value="F:translation release factor activity, codon specific"/>
    <property type="evidence" value="ECO:0007669"/>
    <property type="project" value="InterPro"/>
</dbReference>
<dbReference type="InterPro" id="IPR005139">
    <property type="entry name" value="PCRF"/>
</dbReference>
<dbReference type="Gene3D" id="3.30.160.20">
    <property type="match status" value="1"/>
</dbReference>
<dbReference type="PANTHER" id="PTHR43804">
    <property type="entry name" value="LD18447P"/>
    <property type="match status" value="1"/>
</dbReference>
<sequence>MIDRYTQLKKKYLQLEQDLQNPVVIADQKKLKAAAREYDDLKLLVEKITELEALEKSLVETELIVNEETDNAMRELAEVEALELRTKKDLLEQELVELTTPKDPLDGKNVIVEIRAGAGGDEAALFAGDLMRMYMKYGEKKHWKSKLISESRIGIGGFKEVIFSLGAEPSRSTGSGQGVYKDMKYEMGVHRVQRTPETEKAGRIHTSTASVAVMPEIEEKEFAINAKDLRVDTFCAGGHGGQSVNTTYSAIRITHIPTGLIVQCQDERSQIQNKLKAMNVLRARLCEIDRQKQQAVLDAKRKSQIGTGDRSEKIRTYNFPQDRITDHRIHQNWSNITTILGGDLENVTEALRKADNETK</sequence>
<name>A0A1F6MRF5_9BACT</name>
<dbReference type="Proteomes" id="UP000178347">
    <property type="component" value="Unassembled WGS sequence"/>
</dbReference>
<dbReference type="AlphaFoldDB" id="A0A1F6MRF5"/>
<evidence type="ECO:0000256" key="4">
    <source>
        <dbReference type="ARBA" id="ARBA00022917"/>
    </source>
</evidence>
<dbReference type="InterPro" id="IPR045853">
    <property type="entry name" value="Pep_chain_release_fac_I_sf"/>
</dbReference>
<keyword evidence="4" id="KW-0648">Protein biosynthesis</keyword>
<evidence type="ECO:0000313" key="8">
    <source>
        <dbReference type="EMBL" id="OGH74244.1"/>
    </source>
</evidence>
<dbReference type="FunFam" id="3.30.70.1660:FF:000002">
    <property type="entry name" value="Peptide chain release factor 1"/>
    <property type="match status" value="1"/>
</dbReference>
<dbReference type="STRING" id="1798692.A3G00_02745"/>
<dbReference type="InterPro" id="IPR000352">
    <property type="entry name" value="Pep_chain_release_fac_I"/>
</dbReference>
<evidence type="ECO:0000256" key="1">
    <source>
        <dbReference type="ARBA" id="ARBA00002986"/>
    </source>
</evidence>
<dbReference type="SMART" id="SM00937">
    <property type="entry name" value="PCRF"/>
    <property type="match status" value="1"/>
</dbReference>
<evidence type="ECO:0000256" key="5">
    <source>
        <dbReference type="NCBIfam" id="TIGR00019"/>
    </source>
</evidence>